<dbReference type="AlphaFoldDB" id="A0A0X8JIJ0"/>
<protein>
    <submittedName>
        <fullName evidence="2">Uncharacterized protein</fullName>
    </submittedName>
</protein>
<feature type="transmembrane region" description="Helical" evidence="1">
    <location>
        <begin position="81"/>
        <end position="98"/>
    </location>
</feature>
<dbReference type="KEGG" id="dfi:AXF13_04635"/>
<keyword evidence="1" id="KW-0472">Membrane</keyword>
<reference evidence="3" key="1">
    <citation type="submission" date="2016-02" db="EMBL/GenBank/DDBJ databases">
        <authorList>
            <person name="Holder M.E."/>
            <person name="Ajami N.J."/>
            <person name="Petrosino J.F."/>
        </authorList>
    </citation>
    <scope>NUCLEOTIDE SEQUENCE [LARGE SCALE GENOMIC DNA]</scope>
    <source>
        <strain evidence="3">CCUG 45958</strain>
    </source>
</reference>
<dbReference type="GO" id="GO:0005524">
    <property type="term" value="F:ATP binding"/>
    <property type="evidence" value="ECO:0007669"/>
    <property type="project" value="InterPro"/>
</dbReference>
<proteinExistence type="predicted"/>
<evidence type="ECO:0000313" key="2">
    <source>
        <dbReference type="EMBL" id="AMD89454.1"/>
    </source>
</evidence>
<keyword evidence="1" id="KW-1133">Transmembrane helix</keyword>
<sequence>MSIVRIVPIKKYAGSLLYNPCNYSHSRFNNNFNRDNRGIDIIIHDVDPFYFTFPIYFCIFKAILTIISNGKRGTPKTLMSWLLRVNDLYFIYILIFRVEISVDNCIF</sequence>
<name>A0A0X8JIJ0_9BACT</name>
<feature type="transmembrane region" description="Helical" evidence="1">
    <location>
        <begin position="49"/>
        <end position="69"/>
    </location>
</feature>
<dbReference type="EMBL" id="CP014229">
    <property type="protein sequence ID" value="AMD89454.1"/>
    <property type="molecule type" value="Genomic_DNA"/>
</dbReference>
<gene>
    <name evidence="2" type="ORF">AXF13_04635</name>
</gene>
<keyword evidence="1" id="KW-0812">Transmembrane</keyword>
<evidence type="ECO:0000313" key="3">
    <source>
        <dbReference type="Proteomes" id="UP000069241"/>
    </source>
</evidence>
<organism evidence="2 3">
    <name type="scientific">Desulfovibrio fairfieldensis</name>
    <dbReference type="NCBI Taxonomy" id="44742"/>
    <lineage>
        <taxon>Bacteria</taxon>
        <taxon>Pseudomonadati</taxon>
        <taxon>Thermodesulfobacteriota</taxon>
        <taxon>Desulfovibrionia</taxon>
        <taxon>Desulfovibrionales</taxon>
        <taxon>Desulfovibrionaceae</taxon>
        <taxon>Desulfovibrio</taxon>
    </lineage>
</organism>
<accession>A0A0X8JIJ0</accession>
<dbReference type="GO" id="GO:0006260">
    <property type="term" value="P:DNA replication"/>
    <property type="evidence" value="ECO:0007669"/>
    <property type="project" value="InterPro"/>
</dbReference>
<dbReference type="InterPro" id="IPR036185">
    <property type="entry name" value="DNA_heli_DnaB-like_N_sf"/>
</dbReference>
<evidence type="ECO:0000256" key="1">
    <source>
        <dbReference type="SAM" id="Phobius"/>
    </source>
</evidence>
<keyword evidence="3" id="KW-1185">Reference proteome</keyword>
<dbReference type="SUPFAM" id="SSF48024">
    <property type="entry name" value="N-terminal domain of DnaB helicase"/>
    <property type="match status" value="1"/>
</dbReference>
<dbReference type="GO" id="GO:0003678">
    <property type="term" value="F:DNA helicase activity"/>
    <property type="evidence" value="ECO:0007669"/>
    <property type="project" value="InterPro"/>
</dbReference>
<dbReference type="Proteomes" id="UP000069241">
    <property type="component" value="Chromosome"/>
</dbReference>